<dbReference type="InterPro" id="IPR036259">
    <property type="entry name" value="MFS_trans_sf"/>
</dbReference>
<evidence type="ECO:0000256" key="6">
    <source>
        <dbReference type="ARBA" id="ARBA00023136"/>
    </source>
</evidence>
<dbReference type="GO" id="GO:0016020">
    <property type="term" value="C:membrane"/>
    <property type="evidence" value="ECO:0007669"/>
    <property type="project" value="UniProtKB-SubCell"/>
</dbReference>
<dbReference type="InterPro" id="IPR050814">
    <property type="entry name" value="Myo-inositol_Transporter"/>
</dbReference>
<keyword evidence="4 7" id="KW-0812">Transmembrane</keyword>
<dbReference type="InterPro" id="IPR005829">
    <property type="entry name" value="Sugar_transporter_CS"/>
</dbReference>
<dbReference type="InterPro" id="IPR020846">
    <property type="entry name" value="MFS_dom"/>
</dbReference>
<sequence length="251" mass="27847">MSKDSYNYGYIWLLTIAAAMGGFLFGYDWVVVGGAKSFYEPFFGITTPFERGWGTSSAMIGCMLGAIMCFFTTDKWGRKWLLVSAGLLFTVSAFGTALADTFFWYNIYRIVGGISIGITLNLSPVYISEMVPTRLRGRFVSINQLLINIGILSAQSINWAIASMDKTIGSNPTAELIKQSWNGQFGWRWMFAAVAVPALLFFLLMIVVPESVRWLVKNKQNAKAEKILTKIGGVDYAKSEIAAIQKTVSKE</sequence>
<evidence type="ECO:0000256" key="2">
    <source>
        <dbReference type="ARBA" id="ARBA00010992"/>
    </source>
</evidence>
<dbReference type="PANTHER" id="PTHR48020">
    <property type="entry name" value="PROTON MYO-INOSITOL COTRANSPORTER"/>
    <property type="match status" value="1"/>
</dbReference>
<feature type="transmembrane region" description="Helical" evidence="7">
    <location>
        <begin position="12"/>
        <end position="32"/>
    </location>
</feature>
<dbReference type="PROSITE" id="PS00217">
    <property type="entry name" value="SUGAR_TRANSPORT_2"/>
    <property type="match status" value="1"/>
</dbReference>
<evidence type="ECO:0000256" key="3">
    <source>
        <dbReference type="ARBA" id="ARBA00022448"/>
    </source>
</evidence>
<evidence type="ECO:0000256" key="4">
    <source>
        <dbReference type="ARBA" id="ARBA00022692"/>
    </source>
</evidence>
<dbReference type="GO" id="GO:0022857">
    <property type="term" value="F:transmembrane transporter activity"/>
    <property type="evidence" value="ECO:0007669"/>
    <property type="project" value="InterPro"/>
</dbReference>
<accession>A0A5J4R0B5</accession>
<feature type="transmembrane region" description="Helical" evidence="7">
    <location>
        <begin position="105"/>
        <end position="127"/>
    </location>
</feature>
<feature type="domain" description="Major facilitator superfamily (MFS) profile" evidence="8">
    <location>
        <begin position="14"/>
        <end position="251"/>
    </location>
</feature>
<evidence type="ECO:0000259" key="8">
    <source>
        <dbReference type="PROSITE" id="PS50850"/>
    </source>
</evidence>
<proteinExistence type="inferred from homology"/>
<keyword evidence="6 7" id="KW-0472">Membrane</keyword>
<evidence type="ECO:0000256" key="7">
    <source>
        <dbReference type="SAM" id="Phobius"/>
    </source>
</evidence>
<feature type="transmembrane region" description="Helical" evidence="7">
    <location>
        <begin position="139"/>
        <end position="161"/>
    </location>
</feature>
<keyword evidence="3" id="KW-0813">Transport</keyword>
<comment type="caution">
    <text evidence="9">The sequence shown here is derived from an EMBL/GenBank/DDBJ whole genome shotgun (WGS) entry which is preliminary data.</text>
</comment>
<dbReference type="EMBL" id="SNRY01002069">
    <property type="protein sequence ID" value="KAA6326968.1"/>
    <property type="molecule type" value="Genomic_DNA"/>
</dbReference>
<dbReference type="PROSITE" id="PS50850">
    <property type="entry name" value="MFS"/>
    <property type="match status" value="1"/>
</dbReference>
<feature type="transmembrane region" description="Helical" evidence="7">
    <location>
        <begin position="52"/>
        <end position="73"/>
    </location>
</feature>
<dbReference type="SUPFAM" id="SSF103473">
    <property type="entry name" value="MFS general substrate transporter"/>
    <property type="match status" value="1"/>
</dbReference>
<dbReference type="Gene3D" id="1.20.1250.20">
    <property type="entry name" value="MFS general substrate transporter like domains"/>
    <property type="match status" value="1"/>
</dbReference>
<name>A0A5J4R0B5_9ZZZZ</name>
<dbReference type="AlphaFoldDB" id="A0A5J4R0B5"/>
<dbReference type="Pfam" id="PF00083">
    <property type="entry name" value="Sugar_tr"/>
    <property type="match status" value="1"/>
</dbReference>
<feature type="non-terminal residue" evidence="9">
    <location>
        <position position="251"/>
    </location>
</feature>
<dbReference type="InterPro" id="IPR005828">
    <property type="entry name" value="MFS_sugar_transport-like"/>
</dbReference>
<evidence type="ECO:0000256" key="5">
    <source>
        <dbReference type="ARBA" id="ARBA00022989"/>
    </source>
</evidence>
<gene>
    <name evidence="9" type="ORF">EZS27_024000</name>
</gene>
<dbReference type="PANTHER" id="PTHR48020:SF12">
    <property type="entry name" value="PROTON MYO-INOSITOL COTRANSPORTER"/>
    <property type="match status" value="1"/>
</dbReference>
<evidence type="ECO:0000256" key="1">
    <source>
        <dbReference type="ARBA" id="ARBA00004141"/>
    </source>
</evidence>
<reference evidence="9" key="1">
    <citation type="submission" date="2019-03" db="EMBL/GenBank/DDBJ databases">
        <title>Single cell metagenomics reveals metabolic interactions within the superorganism composed of flagellate Streblomastix strix and complex community of Bacteroidetes bacteria on its surface.</title>
        <authorList>
            <person name="Treitli S.C."/>
            <person name="Kolisko M."/>
            <person name="Husnik F."/>
            <person name="Keeling P."/>
            <person name="Hampl V."/>
        </authorList>
    </citation>
    <scope>NUCLEOTIDE SEQUENCE</scope>
    <source>
        <strain evidence="9">STM</strain>
    </source>
</reference>
<feature type="transmembrane region" description="Helical" evidence="7">
    <location>
        <begin position="189"/>
        <end position="208"/>
    </location>
</feature>
<comment type="similarity">
    <text evidence="2">Belongs to the major facilitator superfamily. Sugar transporter (TC 2.A.1.1) family.</text>
</comment>
<organism evidence="9">
    <name type="scientific">termite gut metagenome</name>
    <dbReference type="NCBI Taxonomy" id="433724"/>
    <lineage>
        <taxon>unclassified sequences</taxon>
        <taxon>metagenomes</taxon>
        <taxon>organismal metagenomes</taxon>
    </lineage>
</organism>
<protein>
    <submittedName>
        <fullName evidence="9">D-xylose-proton symporter</fullName>
    </submittedName>
</protein>
<comment type="subcellular location">
    <subcellularLocation>
        <location evidence="1">Membrane</location>
        <topology evidence="1">Multi-pass membrane protein</topology>
    </subcellularLocation>
</comment>
<evidence type="ECO:0000313" key="9">
    <source>
        <dbReference type="EMBL" id="KAA6326968.1"/>
    </source>
</evidence>
<feature type="transmembrane region" description="Helical" evidence="7">
    <location>
        <begin position="80"/>
        <end position="99"/>
    </location>
</feature>
<keyword evidence="5 7" id="KW-1133">Transmembrane helix</keyword>